<comment type="caution">
    <text evidence="5">The sequence shown here is derived from an EMBL/GenBank/DDBJ whole genome shotgun (WGS) entry which is preliminary data.</text>
</comment>
<organism evidence="5 6">
    <name type="scientific">Patiriisocius marinus</name>
    <dbReference type="NCBI Taxonomy" id="1397112"/>
    <lineage>
        <taxon>Bacteria</taxon>
        <taxon>Pseudomonadati</taxon>
        <taxon>Bacteroidota</taxon>
        <taxon>Flavobacteriia</taxon>
        <taxon>Flavobacteriales</taxon>
        <taxon>Flavobacteriaceae</taxon>
        <taxon>Patiriisocius</taxon>
    </lineage>
</organism>
<evidence type="ECO:0000259" key="4">
    <source>
        <dbReference type="Pfam" id="PF18962"/>
    </source>
</evidence>
<name>A0A5J4IYE9_9FLAO</name>
<evidence type="ECO:0000256" key="3">
    <source>
        <dbReference type="SAM" id="SignalP"/>
    </source>
</evidence>
<dbReference type="NCBIfam" id="TIGR04183">
    <property type="entry name" value="Por_Secre_tail"/>
    <property type="match status" value="1"/>
</dbReference>
<evidence type="ECO:0000256" key="2">
    <source>
        <dbReference type="SAM" id="MobiDB-lite"/>
    </source>
</evidence>
<evidence type="ECO:0000313" key="5">
    <source>
        <dbReference type="EMBL" id="GER58463.1"/>
    </source>
</evidence>
<feature type="chain" id="PRO_5023932865" description="Secretion system C-terminal sorting domain-containing protein" evidence="3">
    <location>
        <begin position="27"/>
        <end position="207"/>
    </location>
</feature>
<dbReference type="RefSeq" id="WP_151672537.1">
    <property type="nucleotide sequence ID" value="NZ_BKCG01000001.1"/>
</dbReference>
<dbReference type="AlphaFoldDB" id="A0A5J4IYE9"/>
<evidence type="ECO:0000313" key="6">
    <source>
        <dbReference type="Proteomes" id="UP000326509"/>
    </source>
</evidence>
<gene>
    <name evidence="5" type="ORF">ULMA_05710</name>
</gene>
<keyword evidence="6" id="KW-1185">Reference proteome</keyword>
<keyword evidence="1 3" id="KW-0732">Signal</keyword>
<dbReference type="Pfam" id="PF18962">
    <property type="entry name" value="Por_Secre_tail"/>
    <property type="match status" value="1"/>
</dbReference>
<proteinExistence type="predicted"/>
<feature type="region of interest" description="Disordered" evidence="2">
    <location>
        <begin position="101"/>
        <end position="120"/>
    </location>
</feature>
<protein>
    <recommendedName>
        <fullName evidence="4">Secretion system C-terminal sorting domain-containing protein</fullName>
    </recommendedName>
</protein>
<feature type="signal peptide" evidence="3">
    <location>
        <begin position="1"/>
        <end position="26"/>
    </location>
</feature>
<feature type="domain" description="Secretion system C-terminal sorting" evidence="4">
    <location>
        <begin position="133"/>
        <end position="205"/>
    </location>
</feature>
<dbReference type="EMBL" id="BKCG01000001">
    <property type="protein sequence ID" value="GER58463.1"/>
    <property type="molecule type" value="Genomic_DNA"/>
</dbReference>
<reference evidence="5 6" key="1">
    <citation type="submission" date="2019-08" db="EMBL/GenBank/DDBJ databases">
        <title>Draft genome sequence of Ulvibacter marinus type strain NBRC 109484.</title>
        <authorList>
            <person name="Kawano K."/>
            <person name="Ushijima N."/>
            <person name="Kihara M."/>
            <person name="Itoh H."/>
        </authorList>
    </citation>
    <scope>NUCLEOTIDE SEQUENCE [LARGE SCALE GENOMIC DNA]</scope>
    <source>
        <strain evidence="5 6">NBRC 109484</strain>
    </source>
</reference>
<dbReference type="Proteomes" id="UP000326509">
    <property type="component" value="Unassembled WGS sequence"/>
</dbReference>
<dbReference type="InterPro" id="IPR026444">
    <property type="entry name" value="Secre_tail"/>
</dbReference>
<dbReference type="OrthoDB" id="667194at2"/>
<accession>A0A5J4IYE9</accession>
<evidence type="ECO:0000256" key="1">
    <source>
        <dbReference type="ARBA" id="ARBA00022729"/>
    </source>
</evidence>
<sequence length="207" mass="22700">MKTRYPSLAKVLFLAIIVSSSFKTYGQDVTELSDCPTNAISGNIHVHLSDCVDGVVIKGNTGATTYVSGYIKNTNSIKILPGESSTRILYASHVHQSGDAAYRHRSKGTDMGGNGDTDDKTEAREYDYNSIVMYPNPTREHINFSTFKNDIIGYQIVSAQGVVLYDGQFRSNATTYSISVSDLSPGYYVVNIMLKTGETLTKLLVKE</sequence>